<feature type="domain" description="Carboxylesterase type B" evidence="7">
    <location>
        <begin position="32"/>
        <end position="552"/>
    </location>
</feature>
<keyword evidence="2" id="KW-0719">Serine esterase</keyword>
<dbReference type="EC" id="3.1.1.-" evidence="6"/>
<evidence type="ECO:0000256" key="4">
    <source>
        <dbReference type="ARBA" id="ARBA00023157"/>
    </source>
</evidence>
<dbReference type="EMBL" id="CVRI01000002">
    <property type="protein sequence ID" value="CRK86670.1"/>
    <property type="molecule type" value="Genomic_DNA"/>
</dbReference>
<accession>A0A1J1HJM2</accession>
<evidence type="ECO:0000256" key="3">
    <source>
        <dbReference type="ARBA" id="ARBA00022801"/>
    </source>
</evidence>
<keyword evidence="6" id="KW-0732">Signal</keyword>
<organism evidence="8 9">
    <name type="scientific">Clunio marinus</name>
    <dbReference type="NCBI Taxonomy" id="568069"/>
    <lineage>
        <taxon>Eukaryota</taxon>
        <taxon>Metazoa</taxon>
        <taxon>Ecdysozoa</taxon>
        <taxon>Arthropoda</taxon>
        <taxon>Hexapoda</taxon>
        <taxon>Insecta</taxon>
        <taxon>Pterygota</taxon>
        <taxon>Neoptera</taxon>
        <taxon>Endopterygota</taxon>
        <taxon>Diptera</taxon>
        <taxon>Nematocera</taxon>
        <taxon>Chironomoidea</taxon>
        <taxon>Chironomidae</taxon>
        <taxon>Clunio</taxon>
    </lineage>
</organism>
<dbReference type="InterPro" id="IPR019826">
    <property type="entry name" value="Carboxylesterase_B_AS"/>
</dbReference>
<dbReference type="PANTHER" id="PTHR11559">
    <property type="entry name" value="CARBOXYLESTERASE"/>
    <property type="match status" value="1"/>
</dbReference>
<comment type="similarity">
    <text evidence="1 6">Belongs to the type-B carboxylesterase/lipase family.</text>
</comment>
<keyword evidence="4" id="KW-1015">Disulfide bond</keyword>
<evidence type="ECO:0000256" key="2">
    <source>
        <dbReference type="ARBA" id="ARBA00022487"/>
    </source>
</evidence>
<dbReference type="AlphaFoldDB" id="A0A1J1HJM2"/>
<keyword evidence="5" id="KW-0325">Glycoprotein</keyword>
<dbReference type="Proteomes" id="UP000183832">
    <property type="component" value="Unassembled WGS sequence"/>
</dbReference>
<dbReference type="Gene3D" id="3.40.50.1820">
    <property type="entry name" value="alpha/beta hydrolase"/>
    <property type="match status" value="1"/>
</dbReference>
<dbReference type="SUPFAM" id="SSF53474">
    <property type="entry name" value="alpha/beta-Hydrolases"/>
    <property type="match status" value="1"/>
</dbReference>
<evidence type="ECO:0000256" key="6">
    <source>
        <dbReference type="RuleBase" id="RU361235"/>
    </source>
</evidence>
<feature type="signal peptide" evidence="6">
    <location>
        <begin position="1"/>
        <end position="17"/>
    </location>
</feature>
<dbReference type="OrthoDB" id="19653at2759"/>
<gene>
    <name evidence="8" type="ORF">CLUMA_CG000506</name>
</gene>
<dbReference type="InterPro" id="IPR002018">
    <property type="entry name" value="CarbesteraseB"/>
</dbReference>
<dbReference type="InterPro" id="IPR029058">
    <property type="entry name" value="AB_hydrolase_fold"/>
</dbReference>
<feature type="chain" id="PRO_5011819031" description="Carboxylic ester hydrolase" evidence="6">
    <location>
        <begin position="18"/>
        <end position="561"/>
    </location>
</feature>
<evidence type="ECO:0000256" key="1">
    <source>
        <dbReference type="ARBA" id="ARBA00005964"/>
    </source>
</evidence>
<name>A0A1J1HJM2_9DIPT</name>
<dbReference type="STRING" id="568069.A0A1J1HJM2"/>
<evidence type="ECO:0000259" key="7">
    <source>
        <dbReference type="Pfam" id="PF00135"/>
    </source>
</evidence>
<dbReference type="GO" id="GO:0052689">
    <property type="term" value="F:carboxylic ester hydrolase activity"/>
    <property type="evidence" value="ECO:0007669"/>
    <property type="project" value="UniProtKB-KW"/>
</dbReference>
<evidence type="ECO:0000313" key="8">
    <source>
        <dbReference type="EMBL" id="CRK86670.1"/>
    </source>
</evidence>
<evidence type="ECO:0000313" key="9">
    <source>
        <dbReference type="Proteomes" id="UP000183832"/>
    </source>
</evidence>
<dbReference type="InterPro" id="IPR050309">
    <property type="entry name" value="Type-B_Carboxylest/Lipase"/>
</dbReference>
<protein>
    <recommendedName>
        <fullName evidence="6">Carboxylic ester hydrolase</fullName>
        <ecNumber evidence="6">3.1.1.-</ecNumber>
    </recommendedName>
</protein>
<keyword evidence="3 6" id="KW-0378">Hydrolase</keyword>
<dbReference type="PROSITE" id="PS00122">
    <property type="entry name" value="CARBOXYLESTERASE_B_1"/>
    <property type="match status" value="1"/>
</dbReference>
<dbReference type="Pfam" id="PF00135">
    <property type="entry name" value="COesterase"/>
    <property type="match status" value="1"/>
</dbReference>
<proteinExistence type="inferred from homology"/>
<evidence type="ECO:0000256" key="5">
    <source>
        <dbReference type="ARBA" id="ARBA00023180"/>
    </source>
</evidence>
<reference evidence="8 9" key="1">
    <citation type="submission" date="2015-04" db="EMBL/GenBank/DDBJ databases">
        <authorList>
            <person name="Syromyatnikov M.Y."/>
            <person name="Popov V.N."/>
        </authorList>
    </citation>
    <scope>NUCLEOTIDE SEQUENCE [LARGE SCALE GENOMIC DNA]</scope>
</reference>
<keyword evidence="9" id="KW-1185">Reference proteome</keyword>
<sequence>MLLKLVLAFLSVCAISSQILPPTTIRRVRPGPTINTPVGPIQGQEETYDLFRRMYTFKGIRYAQAPIGNLRFRQGVPPPPFQQTFQAWDYGSRCPQFSLLLERYEGDEDCLFLNIATPTNIRSRLPVVVLIHGGGLVMGHGEMGLLGPEHIVHENVIYVSFNYRLNVLGFMNTGDRNSPGNFGFKDMIMALQWVRNNIESFGGNPNDVTILGGSGGAVAVQALVVTPVAAGLFHKAIAQSGSLFNNWAFNRNPISLVQMLVSNLELQVTDNVDLMNQLREVSPERLLRNAGILTDRNPRLFEELSFVASVDAVDSLEPRIFTAPISDLVRTGNINQVPFMIGFNSFESLYAVTDIANDATILERLNQNPHLLVPSEWNLTPGSAEAAQVINVFRQLYFNGSPVITNEMALGFAEYVSDREFIFGVSKMARLHLTRQPIYYFRFSFSGALNLAKRGLGLMDIPGAMHGDDIFYLMRLNRAATPVLPSDEAYTIQRRYVRMWTNFMKYSTPTPTTIDPLIRVIWPPMTSNTEFMEIGQDLTVDSEPFNVRMRTWELFDQLFNP</sequence>